<evidence type="ECO:0000313" key="9">
    <source>
        <dbReference type="Proteomes" id="UP000002762"/>
    </source>
</evidence>
<accession>J4KN27</accession>
<dbReference type="Pfam" id="PF07690">
    <property type="entry name" value="MFS_1"/>
    <property type="match status" value="1"/>
</dbReference>
<feature type="transmembrane region" description="Helical" evidence="6">
    <location>
        <begin position="219"/>
        <end position="241"/>
    </location>
</feature>
<feature type="transmembrane region" description="Helical" evidence="6">
    <location>
        <begin position="158"/>
        <end position="179"/>
    </location>
</feature>
<evidence type="ECO:0000259" key="7">
    <source>
        <dbReference type="PROSITE" id="PS50850"/>
    </source>
</evidence>
<sequence length="590" mass="61611">MRRTQSRDCSQAEAEHSALLGDAGRSLGASERADVSQEDDDVPNVPVSVRRGIAICLGLGILVFLQANGAAPALVATNMSGMTMIQGQVAEDIDAHVAASWFTAAYLIPLSSFASLAGRLATVFSPRSLVLPVGALYALGSLVTACATSFAGLVLGRAIAGTGGAGVLGLCVIFVLELTTKRRRGLFIALVNTGFTVGVAFGAVVYGALFPVIGWRPIFVWQIPVSLIGGIISFISLPSNMQAGGGDLLHKPVNLAFTALNANPTSQCFTIVVFLYSLAADIHPVSLGLSLVSLAAFLFVEYRIAADPIIPLPVLSSRGVLFSCLAQLGLMTARWTLLFYTPIYMLAVRGAAPARAGSILIPTNAGFGIGGFVVGALHIRRAGSFWLPTLVVSAVFALSLFLMGLVAAPTAPMPLFVAVVFLNGLATGASLNYNLAHLLHLSYKDTEYVSTSLLGTFRGFGGSFGTAIGGGIFLRTLKQALTVGFADLEGHHGNESLSPKHARLVTRLLGAPGLVFSGELNIEEQHIAINGYSGAIRDVWHAAALLSVIFVAVQAAAGWTAPEDRNNKCDAEEENQAHAALLENEGVGEA</sequence>
<dbReference type="Proteomes" id="UP000002762">
    <property type="component" value="Unassembled WGS sequence"/>
</dbReference>
<gene>
    <name evidence="8" type="ORF">BBA_06149</name>
</gene>
<evidence type="ECO:0000256" key="4">
    <source>
        <dbReference type="ARBA" id="ARBA00023136"/>
    </source>
</evidence>
<dbReference type="InterPro" id="IPR020846">
    <property type="entry name" value="MFS_dom"/>
</dbReference>
<feature type="transmembrane region" description="Helical" evidence="6">
    <location>
        <begin position="282"/>
        <end position="300"/>
    </location>
</feature>
<reference evidence="8 9" key="1">
    <citation type="journal article" date="2012" name="Sci. Rep.">
        <title>Genomic perspectives on the evolution of fungal entomopathogenicity in Beauveria bassiana.</title>
        <authorList>
            <person name="Xiao G."/>
            <person name="Ying S.H."/>
            <person name="Zheng P."/>
            <person name="Wang Z.L."/>
            <person name="Zhang S."/>
            <person name="Xie X.Q."/>
            <person name="Shang Y."/>
            <person name="St Leger R.J."/>
            <person name="Zhao G.P."/>
            <person name="Wang C."/>
            <person name="Feng M.G."/>
        </authorList>
    </citation>
    <scope>NUCLEOTIDE SEQUENCE [LARGE SCALE GENOMIC DNA]</scope>
    <source>
        <strain evidence="8 9">ARSEF 2860</strain>
    </source>
</reference>
<feature type="transmembrane region" description="Helical" evidence="6">
    <location>
        <begin position="253"/>
        <end position="276"/>
    </location>
</feature>
<keyword evidence="4 6" id="KW-0472">Membrane</keyword>
<name>J4KN27_BEAB2</name>
<evidence type="ECO:0000256" key="3">
    <source>
        <dbReference type="ARBA" id="ARBA00022989"/>
    </source>
</evidence>
<evidence type="ECO:0000313" key="8">
    <source>
        <dbReference type="EMBL" id="EJP64974.1"/>
    </source>
</evidence>
<dbReference type="HOGENOM" id="CLU_000960_22_3_1"/>
<feature type="transmembrane region" description="Helical" evidence="6">
    <location>
        <begin position="539"/>
        <end position="559"/>
    </location>
</feature>
<protein>
    <submittedName>
        <fullName evidence="8">Major facilitator superfamily transporter</fullName>
    </submittedName>
</protein>
<dbReference type="PROSITE" id="PS50850">
    <property type="entry name" value="MFS"/>
    <property type="match status" value="1"/>
</dbReference>
<feature type="transmembrane region" description="Helical" evidence="6">
    <location>
        <begin position="320"/>
        <end position="347"/>
    </location>
</feature>
<evidence type="ECO:0000256" key="5">
    <source>
        <dbReference type="SAM" id="MobiDB-lite"/>
    </source>
</evidence>
<feature type="transmembrane region" description="Helical" evidence="6">
    <location>
        <begin position="385"/>
        <end position="407"/>
    </location>
</feature>
<dbReference type="OrthoDB" id="4160219at2759"/>
<feature type="region of interest" description="Disordered" evidence="5">
    <location>
        <begin position="1"/>
        <end position="41"/>
    </location>
</feature>
<dbReference type="InterPro" id="IPR011701">
    <property type="entry name" value="MFS"/>
</dbReference>
<dbReference type="PANTHER" id="PTHR23501:SF6">
    <property type="entry name" value="MULTIDRUG TRANSPORTER, PUTATIVE (AFU_ORTHOLOGUE AFUA_3G14560)-RELATED"/>
    <property type="match status" value="1"/>
</dbReference>
<dbReference type="GO" id="GO:0015174">
    <property type="term" value="F:basic amino acid transmembrane transporter activity"/>
    <property type="evidence" value="ECO:0007669"/>
    <property type="project" value="TreeGrafter"/>
</dbReference>
<proteinExistence type="predicted"/>
<dbReference type="PANTHER" id="PTHR23501">
    <property type="entry name" value="MAJOR FACILITATOR SUPERFAMILY"/>
    <property type="match status" value="1"/>
</dbReference>
<comment type="subcellular location">
    <subcellularLocation>
        <location evidence="1">Membrane</location>
        <topology evidence="1">Multi-pass membrane protein</topology>
    </subcellularLocation>
</comment>
<dbReference type="SUPFAM" id="SSF103473">
    <property type="entry name" value="MFS general substrate transporter"/>
    <property type="match status" value="1"/>
</dbReference>
<dbReference type="RefSeq" id="XP_008599468.1">
    <property type="nucleotide sequence ID" value="XM_008601246.1"/>
</dbReference>
<evidence type="ECO:0000256" key="1">
    <source>
        <dbReference type="ARBA" id="ARBA00004141"/>
    </source>
</evidence>
<feature type="transmembrane region" description="Helical" evidence="6">
    <location>
        <begin position="359"/>
        <end position="378"/>
    </location>
</feature>
<feature type="transmembrane region" description="Helical" evidence="6">
    <location>
        <begin position="413"/>
        <end position="435"/>
    </location>
</feature>
<feature type="transmembrane region" description="Helical" evidence="6">
    <location>
        <begin position="95"/>
        <end position="117"/>
    </location>
</feature>
<keyword evidence="2 6" id="KW-0812">Transmembrane</keyword>
<dbReference type="InterPro" id="IPR036259">
    <property type="entry name" value="MFS_trans_sf"/>
</dbReference>
<evidence type="ECO:0000256" key="2">
    <source>
        <dbReference type="ARBA" id="ARBA00022692"/>
    </source>
</evidence>
<dbReference type="InParanoid" id="J4KN27"/>
<feature type="transmembrane region" description="Helical" evidence="6">
    <location>
        <begin position="186"/>
        <end position="213"/>
    </location>
</feature>
<dbReference type="GeneID" id="19889161"/>
<feature type="transmembrane region" description="Helical" evidence="6">
    <location>
        <begin position="129"/>
        <end position="152"/>
    </location>
</feature>
<dbReference type="GO" id="GO:0000329">
    <property type="term" value="C:fungal-type vacuole membrane"/>
    <property type="evidence" value="ECO:0007669"/>
    <property type="project" value="TreeGrafter"/>
</dbReference>
<keyword evidence="9" id="KW-1185">Reference proteome</keyword>
<dbReference type="EMBL" id="JH725166">
    <property type="protein sequence ID" value="EJP64974.1"/>
    <property type="molecule type" value="Genomic_DNA"/>
</dbReference>
<dbReference type="Gene3D" id="1.20.1250.20">
    <property type="entry name" value="MFS general substrate transporter like domains"/>
    <property type="match status" value="2"/>
</dbReference>
<feature type="domain" description="Major facilitator superfamily (MFS) profile" evidence="7">
    <location>
        <begin position="53"/>
        <end position="525"/>
    </location>
</feature>
<keyword evidence="3 6" id="KW-1133">Transmembrane helix</keyword>
<dbReference type="AlphaFoldDB" id="J4KN27"/>
<evidence type="ECO:0000256" key="6">
    <source>
        <dbReference type="SAM" id="Phobius"/>
    </source>
</evidence>
<organism evidence="8 9">
    <name type="scientific">Beauveria bassiana (strain ARSEF 2860)</name>
    <name type="common">White muscardine disease fungus</name>
    <name type="synonym">Tritirachium shiotae</name>
    <dbReference type="NCBI Taxonomy" id="655819"/>
    <lineage>
        <taxon>Eukaryota</taxon>
        <taxon>Fungi</taxon>
        <taxon>Dikarya</taxon>
        <taxon>Ascomycota</taxon>
        <taxon>Pezizomycotina</taxon>
        <taxon>Sordariomycetes</taxon>
        <taxon>Hypocreomycetidae</taxon>
        <taxon>Hypocreales</taxon>
        <taxon>Cordycipitaceae</taxon>
        <taxon>Beauveria</taxon>
    </lineage>
</organism>
<feature type="transmembrane region" description="Helical" evidence="6">
    <location>
        <begin position="53"/>
        <end position="75"/>
    </location>
</feature>